<dbReference type="AlphaFoldDB" id="A0A9X1SFJ6"/>
<keyword evidence="3" id="KW-1185">Reference proteome</keyword>
<gene>
    <name evidence="2" type="ORF">LOC68_08225</name>
</gene>
<keyword evidence="1" id="KW-0812">Transmembrane</keyword>
<evidence type="ECO:0000313" key="2">
    <source>
        <dbReference type="EMBL" id="MCC9628378.1"/>
    </source>
</evidence>
<accession>A0A9X1SFJ6</accession>
<reference evidence="2" key="1">
    <citation type="submission" date="2021-11" db="EMBL/GenBank/DDBJ databases">
        <title>Genome sequence.</title>
        <authorList>
            <person name="Sun Q."/>
        </authorList>
    </citation>
    <scope>NUCLEOTIDE SEQUENCE</scope>
    <source>
        <strain evidence="2">JC732</strain>
    </source>
</reference>
<proteinExistence type="predicted"/>
<dbReference type="EMBL" id="JAJKFT010000004">
    <property type="protein sequence ID" value="MCC9628378.1"/>
    <property type="molecule type" value="Genomic_DNA"/>
</dbReference>
<sequence length="77" mass="8658">MGRPWVIDCGPFGVTWYYRQVISFGSALLDMLLFLVVGNQRIGYRCGAEYRNVPGFPANDPLDGEAYERRRQQAAGA</sequence>
<dbReference type="Proteomes" id="UP001139103">
    <property type="component" value="Unassembled WGS sequence"/>
</dbReference>
<evidence type="ECO:0000256" key="1">
    <source>
        <dbReference type="SAM" id="Phobius"/>
    </source>
</evidence>
<keyword evidence="1" id="KW-0472">Membrane</keyword>
<keyword evidence="1" id="KW-1133">Transmembrane helix</keyword>
<protein>
    <submittedName>
        <fullName evidence="2">Uncharacterized protein</fullName>
    </submittedName>
</protein>
<organism evidence="2 3">
    <name type="scientific">Blastopirellula sediminis</name>
    <dbReference type="NCBI Taxonomy" id="2894196"/>
    <lineage>
        <taxon>Bacteria</taxon>
        <taxon>Pseudomonadati</taxon>
        <taxon>Planctomycetota</taxon>
        <taxon>Planctomycetia</taxon>
        <taxon>Pirellulales</taxon>
        <taxon>Pirellulaceae</taxon>
        <taxon>Blastopirellula</taxon>
    </lineage>
</organism>
<evidence type="ECO:0000313" key="3">
    <source>
        <dbReference type="Proteomes" id="UP001139103"/>
    </source>
</evidence>
<dbReference type="RefSeq" id="WP_230217592.1">
    <property type="nucleotide sequence ID" value="NZ_JAJKFT010000004.1"/>
</dbReference>
<comment type="caution">
    <text evidence="2">The sequence shown here is derived from an EMBL/GenBank/DDBJ whole genome shotgun (WGS) entry which is preliminary data.</text>
</comment>
<name>A0A9X1SFJ6_9BACT</name>
<feature type="transmembrane region" description="Helical" evidence="1">
    <location>
        <begin position="16"/>
        <end position="37"/>
    </location>
</feature>